<dbReference type="Proteomes" id="UP000478836">
    <property type="component" value="Unassembled WGS sequence"/>
</dbReference>
<keyword evidence="3" id="KW-1185">Reference proteome</keyword>
<accession>A0ABQ6V329</accession>
<dbReference type="GeneID" id="77478005"/>
<comment type="caution">
    <text evidence="2">The sequence shown here is derived from an EMBL/GenBank/DDBJ whole genome shotgun (WGS) entry which is preliminary data.</text>
</comment>
<protein>
    <submittedName>
        <fullName evidence="2">Uncharacterized protein</fullName>
    </submittedName>
</protein>
<gene>
    <name evidence="2" type="ORF">F6A08_16170</name>
</gene>
<keyword evidence="1" id="KW-0812">Transmembrane</keyword>
<evidence type="ECO:0000313" key="2">
    <source>
        <dbReference type="EMBL" id="KAB1862548.1"/>
    </source>
</evidence>
<name>A0ABQ6V329_9MICO</name>
<dbReference type="RefSeq" id="WP_151460021.1">
    <property type="nucleotide sequence ID" value="NZ_WAAO01000003.1"/>
</dbReference>
<keyword evidence="1" id="KW-1133">Transmembrane helix</keyword>
<proteinExistence type="predicted"/>
<dbReference type="EMBL" id="WAAO01000003">
    <property type="protein sequence ID" value="KAB1862548.1"/>
    <property type="molecule type" value="Genomic_DNA"/>
</dbReference>
<organism evidence="2 3">
    <name type="scientific">Microbacterium algeriense</name>
    <dbReference type="NCBI Taxonomy" id="2615184"/>
    <lineage>
        <taxon>Bacteria</taxon>
        <taxon>Bacillati</taxon>
        <taxon>Actinomycetota</taxon>
        <taxon>Actinomycetes</taxon>
        <taxon>Micrococcales</taxon>
        <taxon>Microbacteriaceae</taxon>
        <taxon>Microbacterium</taxon>
    </lineage>
</organism>
<feature type="transmembrane region" description="Helical" evidence="1">
    <location>
        <begin position="45"/>
        <end position="67"/>
    </location>
</feature>
<evidence type="ECO:0000313" key="3">
    <source>
        <dbReference type="Proteomes" id="UP000478836"/>
    </source>
</evidence>
<keyword evidence="1" id="KW-0472">Membrane</keyword>
<sequence length="83" mass="8830">MSRSLRATIWGAASALLFAGILFVQSAFGDAVIESDQGRGAPGSGVVLWIAFALLTAALIVTLSLFFRNLALALEARRRPDPR</sequence>
<evidence type="ECO:0000256" key="1">
    <source>
        <dbReference type="SAM" id="Phobius"/>
    </source>
</evidence>
<reference evidence="3" key="1">
    <citation type="submission" date="2019-09" db="EMBL/GenBank/DDBJ databases">
        <title>Whole genome sequencing of Microbacterium maritypicum.</title>
        <authorList>
            <person name="Lenchi N."/>
        </authorList>
    </citation>
    <scope>NUCLEOTIDE SEQUENCE [LARGE SCALE GENOMIC DNA]</scope>
    <source>
        <strain evidence="3">G1</strain>
    </source>
</reference>